<evidence type="ECO:0000313" key="9">
    <source>
        <dbReference type="Proteomes" id="UP001303046"/>
    </source>
</evidence>
<dbReference type="PANTHER" id="PTHR10434">
    <property type="entry name" value="1-ACYL-SN-GLYCEROL-3-PHOSPHATE ACYLTRANSFERASE"/>
    <property type="match status" value="1"/>
</dbReference>
<protein>
    <recommendedName>
        <fullName evidence="5">1-acyl-sn-glycerol-3-phosphate acyltransferase</fullName>
        <ecNumber evidence="5">2.3.1.51</ecNumber>
    </recommendedName>
</protein>
<dbReference type="SUPFAM" id="SSF69593">
    <property type="entry name" value="Glycerol-3-phosphate (1)-acyltransferase"/>
    <property type="match status" value="1"/>
</dbReference>
<name>A0ABR1DXE5_NECAM</name>
<dbReference type="EMBL" id="JAVFWL010000005">
    <property type="protein sequence ID" value="KAK6755112.1"/>
    <property type="molecule type" value="Genomic_DNA"/>
</dbReference>
<dbReference type="InterPro" id="IPR002123">
    <property type="entry name" value="Plipid/glycerol_acylTrfase"/>
</dbReference>
<evidence type="ECO:0000259" key="7">
    <source>
        <dbReference type="SMART" id="SM00563"/>
    </source>
</evidence>
<evidence type="ECO:0000256" key="2">
    <source>
        <dbReference type="ARBA" id="ARBA00008655"/>
    </source>
</evidence>
<evidence type="ECO:0000256" key="1">
    <source>
        <dbReference type="ARBA" id="ARBA00004728"/>
    </source>
</evidence>
<evidence type="ECO:0000313" key="8">
    <source>
        <dbReference type="EMBL" id="KAK6755112.1"/>
    </source>
</evidence>
<proteinExistence type="inferred from homology"/>
<evidence type="ECO:0000256" key="3">
    <source>
        <dbReference type="ARBA" id="ARBA00022679"/>
    </source>
</evidence>
<evidence type="ECO:0000256" key="5">
    <source>
        <dbReference type="RuleBase" id="RU361267"/>
    </source>
</evidence>
<keyword evidence="9" id="KW-1185">Reference proteome</keyword>
<organism evidence="8 9">
    <name type="scientific">Necator americanus</name>
    <name type="common">Human hookworm</name>
    <dbReference type="NCBI Taxonomy" id="51031"/>
    <lineage>
        <taxon>Eukaryota</taxon>
        <taxon>Metazoa</taxon>
        <taxon>Ecdysozoa</taxon>
        <taxon>Nematoda</taxon>
        <taxon>Chromadorea</taxon>
        <taxon>Rhabditida</taxon>
        <taxon>Rhabditina</taxon>
        <taxon>Rhabditomorpha</taxon>
        <taxon>Strongyloidea</taxon>
        <taxon>Ancylostomatidae</taxon>
        <taxon>Bunostominae</taxon>
        <taxon>Necator</taxon>
    </lineage>
</organism>
<reference evidence="8 9" key="1">
    <citation type="submission" date="2023-08" db="EMBL/GenBank/DDBJ databases">
        <title>A Necator americanus chromosomal reference genome.</title>
        <authorList>
            <person name="Ilik V."/>
            <person name="Petrzelkova K.J."/>
            <person name="Pardy F."/>
            <person name="Fuh T."/>
            <person name="Niatou-Singa F.S."/>
            <person name="Gouil Q."/>
            <person name="Baker L."/>
            <person name="Ritchie M.E."/>
            <person name="Jex A.R."/>
            <person name="Gazzola D."/>
            <person name="Li H."/>
            <person name="Toshio Fujiwara R."/>
            <person name="Zhan B."/>
            <person name="Aroian R.V."/>
            <person name="Pafco B."/>
            <person name="Schwarz E.M."/>
        </authorList>
    </citation>
    <scope>NUCLEOTIDE SEQUENCE [LARGE SCALE GENOMIC DNA]</scope>
    <source>
        <strain evidence="8 9">Aroian</strain>
        <tissue evidence="8">Whole animal</tissue>
    </source>
</reference>
<sequence length="277" mass="32136">MEWWMILLLVVLPFLAILYNISQQFHYFTRITFFYICIFFHGIECCITMIPSWIAGKGADVIFHTFKNWTLWTGINMEVRGFDEHLKNLEGPAVVICNHQSAVDVVAMTRVWPPRGTVMMKKSLKYIPFFNFTSFLGNAIFVDRFRHDKAMAQVEYCVEELKKRNLKIWIFPEGTRNHGSGLLPFKKGAFNIAVMGQFPIVPIVLSNYEPFYSKRNRYFKSDGEVIAKVLSPVSTKGLSVDDVPELLEKVRNRMLEVLTDISQEAAERMKRKRQCTA</sequence>
<comment type="domain">
    <text evidence="5">The HXXXXD motif is essential for acyltransferase activity and may constitute the binding site for the phosphate moiety of the glycerol-3-phosphate.</text>
</comment>
<gene>
    <name evidence="8" type="primary">Necator_chrV.g18637</name>
    <name evidence="8" type="ORF">RB195_013846</name>
</gene>
<dbReference type="InterPro" id="IPR004552">
    <property type="entry name" value="AGP_acyltrans"/>
</dbReference>
<keyword evidence="6" id="KW-0812">Transmembrane</keyword>
<keyword evidence="3 5" id="KW-0808">Transferase</keyword>
<keyword evidence="5" id="KW-0443">Lipid metabolism</keyword>
<comment type="similarity">
    <text evidence="2 5">Belongs to the 1-acyl-sn-glycerol-3-phosphate acyltransferase family.</text>
</comment>
<keyword evidence="5" id="KW-0594">Phospholipid biosynthesis</keyword>
<feature type="transmembrane region" description="Helical" evidence="6">
    <location>
        <begin position="33"/>
        <end position="54"/>
    </location>
</feature>
<comment type="caution">
    <text evidence="8">The sequence shown here is derived from an EMBL/GenBank/DDBJ whole genome shotgun (WGS) entry which is preliminary data.</text>
</comment>
<keyword evidence="5" id="KW-1208">Phospholipid metabolism</keyword>
<dbReference type="Pfam" id="PF01553">
    <property type="entry name" value="Acyltransferase"/>
    <property type="match status" value="1"/>
</dbReference>
<accession>A0ABR1DXE5</accession>
<keyword evidence="6" id="KW-0472">Membrane</keyword>
<keyword evidence="4 5" id="KW-0012">Acyltransferase</keyword>
<dbReference type="NCBIfam" id="TIGR00530">
    <property type="entry name" value="AGP_acyltrn"/>
    <property type="match status" value="1"/>
</dbReference>
<evidence type="ECO:0000256" key="4">
    <source>
        <dbReference type="ARBA" id="ARBA00023315"/>
    </source>
</evidence>
<dbReference type="EC" id="2.3.1.51" evidence="5"/>
<dbReference type="Proteomes" id="UP001303046">
    <property type="component" value="Unassembled WGS sequence"/>
</dbReference>
<feature type="domain" description="Phospholipid/glycerol acyltransferase" evidence="7">
    <location>
        <begin position="93"/>
        <end position="208"/>
    </location>
</feature>
<comment type="pathway">
    <text evidence="1">Phospholipid metabolism; CDP-diacylglycerol biosynthesis; CDP-diacylglycerol from sn-glycerol 3-phosphate: step 2/3.</text>
</comment>
<dbReference type="SMART" id="SM00563">
    <property type="entry name" value="PlsC"/>
    <property type="match status" value="1"/>
</dbReference>
<dbReference type="PANTHER" id="PTHR10434:SF11">
    <property type="entry name" value="1-ACYL-SN-GLYCEROL-3-PHOSPHATE ACYLTRANSFERASE"/>
    <property type="match status" value="1"/>
</dbReference>
<dbReference type="CDD" id="cd07989">
    <property type="entry name" value="LPLAT_AGPAT-like"/>
    <property type="match status" value="1"/>
</dbReference>
<comment type="catalytic activity">
    <reaction evidence="5">
        <text>a 1-acyl-sn-glycero-3-phosphate + an acyl-CoA = a 1,2-diacyl-sn-glycero-3-phosphate + CoA</text>
        <dbReference type="Rhea" id="RHEA:19709"/>
        <dbReference type="ChEBI" id="CHEBI:57287"/>
        <dbReference type="ChEBI" id="CHEBI:57970"/>
        <dbReference type="ChEBI" id="CHEBI:58342"/>
        <dbReference type="ChEBI" id="CHEBI:58608"/>
        <dbReference type="EC" id="2.3.1.51"/>
    </reaction>
</comment>
<keyword evidence="6" id="KW-1133">Transmembrane helix</keyword>
<keyword evidence="5" id="KW-0444">Lipid biosynthesis</keyword>
<feature type="transmembrane region" description="Helical" evidence="6">
    <location>
        <begin position="124"/>
        <end position="142"/>
    </location>
</feature>
<evidence type="ECO:0000256" key="6">
    <source>
        <dbReference type="SAM" id="Phobius"/>
    </source>
</evidence>